<dbReference type="InterPro" id="IPR027038">
    <property type="entry name" value="RanGap"/>
</dbReference>
<dbReference type="Pfam" id="PF13516">
    <property type="entry name" value="LRR_6"/>
    <property type="match status" value="4"/>
</dbReference>
<organism evidence="4 5">
    <name type="scientific">Skeletonema marinoi</name>
    <dbReference type="NCBI Taxonomy" id="267567"/>
    <lineage>
        <taxon>Eukaryota</taxon>
        <taxon>Sar</taxon>
        <taxon>Stramenopiles</taxon>
        <taxon>Ochrophyta</taxon>
        <taxon>Bacillariophyta</taxon>
        <taxon>Coscinodiscophyceae</taxon>
        <taxon>Thalassiosirophycidae</taxon>
        <taxon>Thalassiosirales</taxon>
        <taxon>Skeletonemataceae</taxon>
        <taxon>Skeletonema</taxon>
        <taxon>Skeletonema marinoi-dohrnii complex</taxon>
    </lineage>
</organism>
<dbReference type="GO" id="GO:0005829">
    <property type="term" value="C:cytosol"/>
    <property type="evidence" value="ECO:0007669"/>
    <property type="project" value="TreeGrafter"/>
</dbReference>
<dbReference type="InterPro" id="IPR001611">
    <property type="entry name" value="Leu-rich_rpt"/>
</dbReference>
<dbReference type="SMART" id="SM00367">
    <property type="entry name" value="LRR_CC"/>
    <property type="match status" value="6"/>
</dbReference>
<evidence type="ECO:0000313" key="4">
    <source>
        <dbReference type="EMBL" id="KAK1734347.1"/>
    </source>
</evidence>
<evidence type="ECO:0000256" key="2">
    <source>
        <dbReference type="ARBA" id="ARBA00022614"/>
    </source>
</evidence>
<dbReference type="SMART" id="SM00368">
    <property type="entry name" value="LRR_RI"/>
    <property type="match status" value="7"/>
</dbReference>
<evidence type="ECO:0000313" key="5">
    <source>
        <dbReference type="Proteomes" id="UP001224775"/>
    </source>
</evidence>
<dbReference type="Proteomes" id="UP001224775">
    <property type="component" value="Unassembled WGS sequence"/>
</dbReference>
<name>A0AAD8XVN9_9STRA</name>
<dbReference type="GO" id="GO:0048471">
    <property type="term" value="C:perinuclear region of cytoplasm"/>
    <property type="evidence" value="ECO:0007669"/>
    <property type="project" value="TreeGrafter"/>
</dbReference>
<dbReference type="PANTHER" id="PTHR24113">
    <property type="entry name" value="RAN GTPASE-ACTIVATING PROTEIN 1"/>
    <property type="match status" value="1"/>
</dbReference>
<keyword evidence="5" id="KW-1185">Reference proteome</keyword>
<proteinExistence type="predicted"/>
<dbReference type="GO" id="GO:0031267">
    <property type="term" value="F:small GTPase binding"/>
    <property type="evidence" value="ECO:0007669"/>
    <property type="project" value="TreeGrafter"/>
</dbReference>
<dbReference type="EMBL" id="JATAAI010000039">
    <property type="protein sequence ID" value="KAK1734347.1"/>
    <property type="molecule type" value="Genomic_DNA"/>
</dbReference>
<protein>
    <submittedName>
        <fullName evidence="4">Leucine-rich repeat protein</fullName>
    </submittedName>
</protein>
<dbReference type="Gene3D" id="3.80.10.10">
    <property type="entry name" value="Ribonuclease Inhibitor"/>
    <property type="match status" value="4"/>
</dbReference>
<dbReference type="PANTHER" id="PTHR24113:SF12">
    <property type="entry name" value="RAN GTPASE-ACTIVATING PROTEIN 1"/>
    <property type="match status" value="1"/>
</dbReference>
<accession>A0AAD8XVN9</accession>
<gene>
    <name evidence="4" type="ORF">QTG54_014854</name>
</gene>
<dbReference type="GO" id="GO:0006913">
    <property type="term" value="P:nucleocytoplasmic transport"/>
    <property type="evidence" value="ECO:0007669"/>
    <property type="project" value="TreeGrafter"/>
</dbReference>
<keyword evidence="2" id="KW-0433">Leucine-rich repeat</keyword>
<dbReference type="InterPro" id="IPR032675">
    <property type="entry name" value="LRR_dom_sf"/>
</dbReference>
<keyword evidence="3" id="KW-0677">Repeat</keyword>
<keyword evidence="1" id="KW-0343">GTPase activation</keyword>
<reference evidence="4" key="1">
    <citation type="submission" date="2023-06" db="EMBL/GenBank/DDBJ databases">
        <title>Survivors Of The Sea: Transcriptome response of Skeletonema marinoi to long-term dormancy.</title>
        <authorList>
            <person name="Pinder M.I.M."/>
            <person name="Kourtchenko O."/>
            <person name="Robertson E.K."/>
            <person name="Larsson T."/>
            <person name="Maumus F."/>
            <person name="Osuna-Cruz C.M."/>
            <person name="Vancaester E."/>
            <person name="Stenow R."/>
            <person name="Vandepoele K."/>
            <person name="Ploug H."/>
            <person name="Bruchert V."/>
            <person name="Godhe A."/>
            <person name="Topel M."/>
        </authorList>
    </citation>
    <scope>NUCLEOTIDE SEQUENCE</scope>
    <source>
        <strain evidence="4">R05AC</strain>
    </source>
</reference>
<dbReference type="InterPro" id="IPR006553">
    <property type="entry name" value="Leu-rich_rpt_Cys-con_subtyp"/>
</dbReference>
<dbReference type="SUPFAM" id="SSF52047">
    <property type="entry name" value="RNI-like"/>
    <property type="match status" value="2"/>
</dbReference>
<dbReference type="GO" id="GO:0005096">
    <property type="term" value="F:GTPase activator activity"/>
    <property type="evidence" value="ECO:0007669"/>
    <property type="project" value="UniProtKB-KW"/>
</dbReference>
<feature type="non-terminal residue" evidence="4">
    <location>
        <position position="470"/>
    </location>
</feature>
<evidence type="ECO:0000256" key="3">
    <source>
        <dbReference type="ARBA" id="ARBA00022737"/>
    </source>
</evidence>
<comment type="caution">
    <text evidence="4">The sequence shown here is derived from an EMBL/GenBank/DDBJ whole genome shotgun (WGS) entry which is preliminary data.</text>
</comment>
<sequence>LRDNDPDITYISIQDEREDDYYDFVVREGDNLGWLCYFVGRSKQLRGLSIDNFPDNLNIAAFLRGLRHNQSIESLCISTDIGEDFKSLRPFLRNNNSLGDLTFSHFDIGLQCARNIALLLGQQSSLKCLCFQETNLGDEMFVEIASVLRKQPQIEELNFYANNIGRNGCVALGNALEGTGNPNLATLYFGYNDIDDEGIHALVAGLINCDKLTSLNLNGNALITGAGLRSLSTLFQSEHCRLEQLNLDQTSIDNDGAAVLTAGLARLPSLKKLHLSDSSIGDQSLQALVGGLGSCNLLEDLYLSSNNMLTQSVVGMRSLGTLVQRTNIHSLFLCDDTVNDEGLQYLVDGMANCCRLKKLVLSYNNSITAVGLSFLSSLFRSERCSLCTLLLNGVNLDDDGAMALANGLIGNMSLKTLEFSRSGITERGWTAFFKLLCDTSSVNNTYFSNHTIEKIGGSPTTRLKGLADIV</sequence>
<dbReference type="GO" id="GO:0005634">
    <property type="term" value="C:nucleus"/>
    <property type="evidence" value="ECO:0007669"/>
    <property type="project" value="TreeGrafter"/>
</dbReference>
<dbReference type="AlphaFoldDB" id="A0AAD8XVN9"/>
<evidence type="ECO:0000256" key="1">
    <source>
        <dbReference type="ARBA" id="ARBA00022468"/>
    </source>
</evidence>